<keyword evidence="1" id="KW-0472">Membrane</keyword>
<dbReference type="GO" id="GO:0043190">
    <property type="term" value="C:ATP-binding cassette (ABC) transporter complex"/>
    <property type="evidence" value="ECO:0007669"/>
    <property type="project" value="InterPro"/>
</dbReference>
<evidence type="ECO:0000313" key="2">
    <source>
        <dbReference type="EMBL" id="BBH15990.1"/>
    </source>
</evidence>
<dbReference type="KEGG" id="nbe:Back2_02770"/>
<gene>
    <name evidence="2" type="ORF">Back2_02770</name>
</gene>
<dbReference type="PANTHER" id="PTHR30188:SF4">
    <property type="entry name" value="PROTEIN TRIGALACTOSYLDIACYLGLYCEROL 1, CHLOROPLASTIC"/>
    <property type="match status" value="1"/>
</dbReference>
<name>A0A3G9IB38_9ACTN</name>
<keyword evidence="1" id="KW-1133">Transmembrane helix</keyword>
<accession>A0A3G9IB38</accession>
<dbReference type="GO" id="GO:0005548">
    <property type="term" value="F:phospholipid transporter activity"/>
    <property type="evidence" value="ECO:0007669"/>
    <property type="project" value="TreeGrafter"/>
</dbReference>
<proteinExistence type="predicted"/>
<dbReference type="PANTHER" id="PTHR30188">
    <property type="entry name" value="ABC TRANSPORTER PERMEASE PROTEIN-RELATED"/>
    <property type="match status" value="1"/>
</dbReference>
<keyword evidence="3" id="KW-1185">Reference proteome</keyword>
<dbReference type="AlphaFoldDB" id="A0A3G9IB38"/>
<feature type="transmembrane region" description="Helical" evidence="1">
    <location>
        <begin position="82"/>
        <end position="101"/>
    </location>
</feature>
<feature type="transmembrane region" description="Helical" evidence="1">
    <location>
        <begin position="53"/>
        <end position="75"/>
    </location>
</feature>
<feature type="transmembrane region" description="Helical" evidence="1">
    <location>
        <begin position="107"/>
        <end position="127"/>
    </location>
</feature>
<reference evidence="2 3" key="1">
    <citation type="submission" date="2018-11" db="EMBL/GenBank/DDBJ databases">
        <title>Complete genome sequence of Nocardioides baekrokdamisoli strain KCTC 39748.</title>
        <authorList>
            <person name="Kang S.W."/>
            <person name="Lee K.C."/>
            <person name="Kim K.K."/>
            <person name="Kim J.S."/>
            <person name="Kim D.S."/>
            <person name="Ko S.H."/>
            <person name="Yang S.H."/>
            <person name="Shin Y.K."/>
            <person name="Lee J.S."/>
        </authorList>
    </citation>
    <scope>NUCLEOTIDE SEQUENCE [LARGE SCALE GENOMIC DNA]</scope>
    <source>
        <strain evidence="2 3">KCTC 39748</strain>
    </source>
</reference>
<keyword evidence="1" id="KW-0812">Transmembrane</keyword>
<dbReference type="Pfam" id="PF02405">
    <property type="entry name" value="MlaE"/>
    <property type="match status" value="1"/>
</dbReference>
<evidence type="ECO:0000256" key="1">
    <source>
        <dbReference type="SAM" id="Phobius"/>
    </source>
</evidence>
<dbReference type="InterPro" id="IPR030802">
    <property type="entry name" value="Permease_MalE"/>
</dbReference>
<feature type="transmembrane region" description="Helical" evidence="1">
    <location>
        <begin position="243"/>
        <end position="264"/>
    </location>
</feature>
<protein>
    <submittedName>
        <fullName evidence="2">Putative YrbE family protein</fullName>
    </submittedName>
</protein>
<dbReference type="Proteomes" id="UP000271573">
    <property type="component" value="Chromosome"/>
</dbReference>
<organism evidence="2 3">
    <name type="scientific">Nocardioides baekrokdamisoli</name>
    <dbReference type="NCBI Taxonomy" id="1804624"/>
    <lineage>
        <taxon>Bacteria</taxon>
        <taxon>Bacillati</taxon>
        <taxon>Actinomycetota</taxon>
        <taxon>Actinomycetes</taxon>
        <taxon>Propionibacteriales</taxon>
        <taxon>Nocardioidaceae</taxon>
        <taxon>Nocardioides</taxon>
    </lineage>
</organism>
<dbReference type="EMBL" id="AP019307">
    <property type="protein sequence ID" value="BBH15990.1"/>
    <property type="molecule type" value="Genomic_DNA"/>
</dbReference>
<feature type="transmembrane region" description="Helical" evidence="1">
    <location>
        <begin position="153"/>
        <end position="183"/>
    </location>
</feature>
<evidence type="ECO:0000313" key="3">
    <source>
        <dbReference type="Proteomes" id="UP000271573"/>
    </source>
</evidence>
<feature type="transmembrane region" description="Helical" evidence="1">
    <location>
        <begin position="203"/>
        <end position="222"/>
    </location>
</feature>
<sequence>MLTMSFTSDMTRRAKAGITTGGNLVQLGAESSTFVMVDIIRRKFSWSEFFLQAWFMVRVSLAPTILVSIPFGVILSVQIGAVASQVGAVSFTGAVNGIGVLRQGAPLVASLMIAGAVGSAICSDIGARTVREEIDAMKVMGINPVQRLVSPRVLAALVVSLMLAVIVAMTSMATAFILVVGGGQVSSGTYVNSFVAFSKPWDLYMALIKALIFGFIATIVACHKGLSARGGPKGVADAVNQAVVLSVILLAVVNVALTEVYAMFSGEGV</sequence>